<evidence type="ECO:0000313" key="2">
    <source>
        <dbReference type="Proteomes" id="UP000828390"/>
    </source>
</evidence>
<accession>A0A9D4J885</accession>
<gene>
    <name evidence="1" type="ORF">DPMN_152330</name>
</gene>
<organism evidence="1 2">
    <name type="scientific">Dreissena polymorpha</name>
    <name type="common">Zebra mussel</name>
    <name type="synonym">Mytilus polymorpha</name>
    <dbReference type="NCBI Taxonomy" id="45954"/>
    <lineage>
        <taxon>Eukaryota</taxon>
        <taxon>Metazoa</taxon>
        <taxon>Spiralia</taxon>
        <taxon>Lophotrochozoa</taxon>
        <taxon>Mollusca</taxon>
        <taxon>Bivalvia</taxon>
        <taxon>Autobranchia</taxon>
        <taxon>Heteroconchia</taxon>
        <taxon>Euheterodonta</taxon>
        <taxon>Imparidentia</taxon>
        <taxon>Neoheterodontei</taxon>
        <taxon>Myida</taxon>
        <taxon>Dreissenoidea</taxon>
        <taxon>Dreissenidae</taxon>
        <taxon>Dreissena</taxon>
    </lineage>
</organism>
<dbReference type="SUPFAM" id="SSF52047">
    <property type="entry name" value="RNI-like"/>
    <property type="match status" value="1"/>
</dbReference>
<protein>
    <submittedName>
        <fullName evidence="1">Uncharacterized protein</fullName>
    </submittedName>
</protein>
<evidence type="ECO:0000313" key="1">
    <source>
        <dbReference type="EMBL" id="KAH3798727.1"/>
    </source>
</evidence>
<reference evidence="1" key="2">
    <citation type="submission" date="2020-11" db="EMBL/GenBank/DDBJ databases">
        <authorList>
            <person name="McCartney M.A."/>
            <person name="Auch B."/>
            <person name="Kono T."/>
            <person name="Mallez S."/>
            <person name="Becker A."/>
            <person name="Gohl D.M."/>
            <person name="Silverstein K.A.T."/>
            <person name="Koren S."/>
            <person name="Bechman K.B."/>
            <person name="Herman A."/>
            <person name="Abrahante J.E."/>
            <person name="Garbe J."/>
        </authorList>
    </citation>
    <scope>NUCLEOTIDE SEQUENCE</scope>
    <source>
        <strain evidence="1">Duluth1</strain>
        <tissue evidence="1">Whole animal</tissue>
    </source>
</reference>
<sequence>MNSLSLDCLSIKVYDRGHDCDWQTLHGLNIKSLSVCFEKKFTNSESLSHALSSLTQLELLSIKVKYDGFSTELVQDTPVMPGLSVWLTLHGLSIKSLSLSLKGKYYGWFELKYATYIKQSLLSLTQLETLSISVDEYSPGLLEALHGIKIKRLSLNHEYIECKRDPKEQFPQSLSSLIQLETFTLHLYKYIVLQLPQSLKYFNIYCASLRPSELRDLCDTLTAYSHTIEMSLEFGCASSCLQEYITIHQELTERKNVKVKRFRINESPDFSESTIYKREIGGVDDADADDFSIKDCAYQTFAKCLIDSRIDRISIRLQIGPD</sequence>
<reference evidence="1" key="1">
    <citation type="journal article" date="2019" name="bioRxiv">
        <title>The Genome of the Zebra Mussel, Dreissena polymorpha: A Resource for Invasive Species Research.</title>
        <authorList>
            <person name="McCartney M.A."/>
            <person name="Auch B."/>
            <person name="Kono T."/>
            <person name="Mallez S."/>
            <person name="Zhang Y."/>
            <person name="Obille A."/>
            <person name="Becker A."/>
            <person name="Abrahante J.E."/>
            <person name="Garbe J."/>
            <person name="Badalamenti J.P."/>
            <person name="Herman A."/>
            <person name="Mangelson H."/>
            <person name="Liachko I."/>
            <person name="Sullivan S."/>
            <person name="Sone E.D."/>
            <person name="Koren S."/>
            <person name="Silverstein K.A.T."/>
            <person name="Beckman K.B."/>
            <person name="Gohl D.M."/>
        </authorList>
    </citation>
    <scope>NUCLEOTIDE SEQUENCE</scope>
    <source>
        <strain evidence="1">Duluth1</strain>
        <tissue evidence="1">Whole animal</tissue>
    </source>
</reference>
<keyword evidence="2" id="KW-1185">Reference proteome</keyword>
<dbReference type="EMBL" id="JAIWYP010000007">
    <property type="protein sequence ID" value="KAH3798727.1"/>
    <property type="molecule type" value="Genomic_DNA"/>
</dbReference>
<comment type="caution">
    <text evidence="1">The sequence shown here is derived from an EMBL/GenBank/DDBJ whole genome shotgun (WGS) entry which is preliminary data.</text>
</comment>
<dbReference type="AlphaFoldDB" id="A0A9D4J885"/>
<dbReference type="Proteomes" id="UP000828390">
    <property type="component" value="Unassembled WGS sequence"/>
</dbReference>
<name>A0A9D4J885_DREPO</name>
<proteinExistence type="predicted"/>